<sequence>MAGTFKVFIELPGRILGVGWAARLCYIGFGVNRFLDFAFCKANGERRWRLMCELYVLVSSSGDDAYLRAFRAVVELMVSAMAAAKNLECRVVEAGTLTYLGVKGSPEEIAAFADELNRKTGLAGFTVKLGKKDDLKALKELQRSGIVCCTMA</sequence>
<dbReference type="STRING" id="698762.SAMN00808754_1433"/>
<dbReference type="AlphaFoldDB" id="A0A1W1VT15"/>
<accession>A0A1W1VT15</accession>
<evidence type="ECO:0000313" key="1">
    <source>
        <dbReference type="EMBL" id="SMB96241.1"/>
    </source>
</evidence>
<protein>
    <submittedName>
        <fullName evidence="1">Uncharacterized protein</fullName>
    </submittedName>
</protein>
<keyword evidence="2" id="KW-1185">Reference proteome</keyword>
<evidence type="ECO:0000313" key="2">
    <source>
        <dbReference type="Proteomes" id="UP000192569"/>
    </source>
</evidence>
<dbReference type="EMBL" id="LT838272">
    <property type="protein sequence ID" value="SMB96241.1"/>
    <property type="molecule type" value="Genomic_DNA"/>
</dbReference>
<reference evidence="1 2" key="1">
    <citation type="submission" date="2017-04" db="EMBL/GenBank/DDBJ databases">
        <authorList>
            <person name="Afonso C.L."/>
            <person name="Miller P.J."/>
            <person name="Scott M.A."/>
            <person name="Spackman E."/>
            <person name="Goraichik I."/>
            <person name="Dimitrov K.M."/>
            <person name="Suarez D.L."/>
            <person name="Swayne D.E."/>
        </authorList>
    </citation>
    <scope>NUCLEOTIDE SEQUENCE [LARGE SCALE GENOMIC DNA]</scope>
    <source>
        <strain evidence="1 2">ToBE</strain>
    </source>
</reference>
<name>A0A1W1VT15_9FIRM</name>
<dbReference type="RefSeq" id="WP_231967963.1">
    <property type="nucleotide sequence ID" value="NZ_LT838272.1"/>
</dbReference>
<dbReference type="Proteomes" id="UP000192569">
    <property type="component" value="Chromosome I"/>
</dbReference>
<proteinExistence type="predicted"/>
<gene>
    <name evidence="1" type="ORF">SAMN00808754_1433</name>
</gene>
<organism evidence="1 2">
    <name type="scientific">Thermanaeromonas toyohensis ToBE</name>
    <dbReference type="NCBI Taxonomy" id="698762"/>
    <lineage>
        <taxon>Bacteria</taxon>
        <taxon>Bacillati</taxon>
        <taxon>Bacillota</taxon>
        <taxon>Clostridia</taxon>
        <taxon>Neomoorellales</taxon>
        <taxon>Neomoorellaceae</taxon>
        <taxon>Thermanaeromonas</taxon>
    </lineage>
</organism>